<comment type="caution">
    <text evidence="2">The sequence shown here is derived from an EMBL/GenBank/DDBJ whole genome shotgun (WGS) entry which is preliminary data.</text>
</comment>
<dbReference type="EMBL" id="JAGKQM010000019">
    <property type="protein sequence ID" value="KAH0861344.1"/>
    <property type="molecule type" value="Genomic_DNA"/>
</dbReference>
<evidence type="ECO:0000256" key="1">
    <source>
        <dbReference type="SAM" id="MobiDB-lite"/>
    </source>
</evidence>
<protein>
    <submittedName>
        <fullName evidence="2">Uncharacterized protein</fullName>
    </submittedName>
</protein>
<name>A0ABQ7Y0X0_BRANA</name>
<organism evidence="2 3">
    <name type="scientific">Brassica napus</name>
    <name type="common">Rape</name>
    <dbReference type="NCBI Taxonomy" id="3708"/>
    <lineage>
        <taxon>Eukaryota</taxon>
        <taxon>Viridiplantae</taxon>
        <taxon>Streptophyta</taxon>
        <taxon>Embryophyta</taxon>
        <taxon>Tracheophyta</taxon>
        <taxon>Spermatophyta</taxon>
        <taxon>Magnoliopsida</taxon>
        <taxon>eudicotyledons</taxon>
        <taxon>Gunneridae</taxon>
        <taxon>Pentapetalae</taxon>
        <taxon>rosids</taxon>
        <taxon>malvids</taxon>
        <taxon>Brassicales</taxon>
        <taxon>Brassicaceae</taxon>
        <taxon>Brassiceae</taxon>
        <taxon>Brassica</taxon>
    </lineage>
</organism>
<gene>
    <name evidence="2" type="ORF">HID58_089605</name>
</gene>
<feature type="region of interest" description="Disordered" evidence="1">
    <location>
        <begin position="1"/>
        <end position="41"/>
    </location>
</feature>
<keyword evidence="3" id="KW-1185">Reference proteome</keyword>
<evidence type="ECO:0000313" key="2">
    <source>
        <dbReference type="EMBL" id="KAH0861344.1"/>
    </source>
</evidence>
<dbReference type="Proteomes" id="UP000824890">
    <property type="component" value="Unassembled WGS sequence"/>
</dbReference>
<reference evidence="2 3" key="1">
    <citation type="submission" date="2021-05" db="EMBL/GenBank/DDBJ databases">
        <title>Genome Assembly of Synthetic Allotetraploid Brassica napus Reveals Homoeologous Exchanges between Subgenomes.</title>
        <authorList>
            <person name="Davis J.T."/>
        </authorList>
    </citation>
    <scope>NUCLEOTIDE SEQUENCE [LARGE SCALE GENOMIC DNA]</scope>
    <source>
        <strain evidence="3">cv. Da-Ae</strain>
        <tissue evidence="2">Seedling</tissue>
    </source>
</reference>
<proteinExistence type="predicted"/>
<accession>A0ABQ7Y0X0</accession>
<sequence length="66" mass="7166">MGRDTCTNPAHQPTTRRPPRLERPILAQPPTLPPSPSFAGAPILQSLRGTIAPLRRLVFPAESSID</sequence>
<evidence type="ECO:0000313" key="3">
    <source>
        <dbReference type="Proteomes" id="UP000824890"/>
    </source>
</evidence>
<feature type="compositionally biased region" description="Polar residues" evidence="1">
    <location>
        <begin position="1"/>
        <end position="12"/>
    </location>
</feature>